<keyword evidence="1" id="KW-0472">Membrane</keyword>
<sequence>MKGVVVSFFRVLEDISEWFFKVCENDYKQIFRGGIVLVGMCLVGLSQTMPLLLDHEYKAMELKFEFEYKSNIKIEDANCEEIYSLYKECNLAKYKESVTSASVKLLNTVLHGSFYFGMGMVIFSALGYALNVGSRKNESETKNVELKK</sequence>
<reference evidence="2" key="1">
    <citation type="submission" date="2023-01" db="EMBL/GenBank/DDBJ databases">
        <title>Psychroserpens sp. MSW6 and Marinomonas sp. RSW2, isolated from seawater.</title>
        <authorList>
            <person name="Kristyanto S."/>
            <person name="Jung J."/>
            <person name="Kim J.M."/>
            <person name="Jeon C.O."/>
        </authorList>
    </citation>
    <scope>NUCLEOTIDE SEQUENCE</scope>
    <source>
        <strain evidence="2">RSW2</strain>
    </source>
</reference>
<gene>
    <name evidence="2" type="ORF">M3I01_010750</name>
</gene>
<dbReference type="RefSeq" id="WP_255895874.1">
    <property type="nucleotide sequence ID" value="NZ_JAMZEG020000002.1"/>
</dbReference>
<protein>
    <submittedName>
        <fullName evidence="2">Uncharacterized protein</fullName>
    </submittedName>
</protein>
<keyword evidence="1" id="KW-1133">Transmembrane helix</keyword>
<keyword evidence="1" id="KW-0812">Transmembrane</keyword>
<organism evidence="2 3">
    <name type="scientific">Marinomonas maritima</name>
    <dbReference type="NCBI Taxonomy" id="2940935"/>
    <lineage>
        <taxon>Bacteria</taxon>
        <taxon>Pseudomonadati</taxon>
        <taxon>Pseudomonadota</taxon>
        <taxon>Gammaproteobacteria</taxon>
        <taxon>Oceanospirillales</taxon>
        <taxon>Oceanospirillaceae</taxon>
        <taxon>Marinomonas</taxon>
    </lineage>
</organism>
<keyword evidence="3" id="KW-1185">Reference proteome</keyword>
<evidence type="ECO:0000313" key="2">
    <source>
        <dbReference type="EMBL" id="MDE8603389.1"/>
    </source>
</evidence>
<evidence type="ECO:0000256" key="1">
    <source>
        <dbReference type="SAM" id="Phobius"/>
    </source>
</evidence>
<name>A0ABT5WG67_9GAMM</name>
<proteinExistence type="predicted"/>
<dbReference type="Proteomes" id="UP001139522">
    <property type="component" value="Unassembled WGS sequence"/>
</dbReference>
<feature type="transmembrane region" description="Helical" evidence="1">
    <location>
        <begin position="30"/>
        <end position="53"/>
    </location>
</feature>
<accession>A0ABT5WG67</accession>
<evidence type="ECO:0000313" key="3">
    <source>
        <dbReference type="Proteomes" id="UP001139522"/>
    </source>
</evidence>
<comment type="caution">
    <text evidence="2">The sequence shown here is derived from an EMBL/GenBank/DDBJ whole genome shotgun (WGS) entry which is preliminary data.</text>
</comment>
<dbReference type="EMBL" id="JAMZEG020000002">
    <property type="protein sequence ID" value="MDE8603389.1"/>
    <property type="molecule type" value="Genomic_DNA"/>
</dbReference>
<feature type="transmembrane region" description="Helical" evidence="1">
    <location>
        <begin position="114"/>
        <end position="133"/>
    </location>
</feature>